<dbReference type="Pfam" id="PF05199">
    <property type="entry name" value="GMC_oxred_C"/>
    <property type="match status" value="1"/>
</dbReference>
<dbReference type="SUPFAM" id="SSF51905">
    <property type="entry name" value="FAD/NAD(P)-binding domain"/>
    <property type="match status" value="1"/>
</dbReference>
<evidence type="ECO:0000259" key="6">
    <source>
        <dbReference type="PROSITE" id="PS00624"/>
    </source>
</evidence>
<dbReference type="InterPro" id="IPR000172">
    <property type="entry name" value="GMC_OxRdtase_N"/>
</dbReference>
<proteinExistence type="inferred from homology"/>
<dbReference type="InterPro" id="IPR012132">
    <property type="entry name" value="GMC_OxRdtase"/>
</dbReference>
<gene>
    <name evidence="7" type="ORF">ODALV1_LOCUS30030</name>
</gene>
<keyword evidence="3" id="KW-0285">Flavoprotein</keyword>
<evidence type="ECO:0000256" key="2">
    <source>
        <dbReference type="ARBA" id="ARBA00010790"/>
    </source>
</evidence>
<comment type="caution">
    <text evidence="7">The sequence shown here is derived from an EMBL/GenBank/DDBJ whole genome shotgun (WGS) entry which is preliminary data.</text>
</comment>
<evidence type="ECO:0000256" key="3">
    <source>
        <dbReference type="ARBA" id="ARBA00022630"/>
    </source>
</evidence>
<dbReference type="PROSITE" id="PS00624">
    <property type="entry name" value="GMC_OXRED_2"/>
    <property type="match status" value="1"/>
</dbReference>
<dbReference type="EMBL" id="CAXLJM020000160">
    <property type="protein sequence ID" value="CAL8143993.1"/>
    <property type="molecule type" value="Genomic_DNA"/>
</dbReference>
<keyword evidence="5" id="KW-0812">Transmembrane</keyword>
<feature type="transmembrane region" description="Helical" evidence="5">
    <location>
        <begin position="12"/>
        <end position="32"/>
    </location>
</feature>
<dbReference type="Gene3D" id="3.30.560.10">
    <property type="entry name" value="Glucose Oxidase, domain 3"/>
    <property type="match status" value="1"/>
</dbReference>
<evidence type="ECO:0000313" key="7">
    <source>
        <dbReference type="EMBL" id="CAL8143993.1"/>
    </source>
</evidence>
<feature type="domain" description="Glucose-methanol-choline oxidoreductase N-terminal" evidence="6">
    <location>
        <begin position="309"/>
        <end position="323"/>
    </location>
</feature>
<dbReference type="InterPro" id="IPR036188">
    <property type="entry name" value="FAD/NAD-bd_sf"/>
</dbReference>
<evidence type="ECO:0000256" key="5">
    <source>
        <dbReference type="SAM" id="Phobius"/>
    </source>
</evidence>
<comment type="similarity">
    <text evidence="2">Belongs to the GMC oxidoreductase family.</text>
</comment>
<evidence type="ECO:0000256" key="4">
    <source>
        <dbReference type="ARBA" id="ARBA00022827"/>
    </source>
</evidence>
<name>A0ABP1S6C0_9HEXA</name>
<keyword evidence="5" id="KW-0472">Membrane</keyword>
<organism evidence="7 8">
    <name type="scientific">Orchesella dallaii</name>
    <dbReference type="NCBI Taxonomy" id="48710"/>
    <lineage>
        <taxon>Eukaryota</taxon>
        <taxon>Metazoa</taxon>
        <taxon>Ecdysozoa</taxon>
        <taxon>Arthropoda</taxon>
        <taxon>Hexapoda</taxon>
        <taxon>Collembola</taxon>
        <taxon>Entomobryomorpha</taxon>
        <taxon>Entomobryoidea</taxon>
        <taxon>Orchesellidae</taxon>
        <taxon>Orchesellinae</taxon>
        <taxon>Orchesella</taxon>
    </lineage>
</organism>
<dbReference type="Gene3D" id="3.50.50.60">
    <property type="entry name" value="FAD/NAD(P)-binding domain"/>
    <property type="match status" value="1"/>
</dbReference>
<evidence type="ECO:0000256" key="1">
    <source>
        <dbReference type="ARBA" id="ARBA00001974"/>
    </source>
</evidence>
<keyword evidence="8" id="KW-1185">Reference proteome</keyword>
<comment type="cofactor">
    <cofactor evidence="1">
        <name>FAD</name>
        <dbReference type="ChEBI" id="CHEBI:57692"/>
    </cofactor>
</comment>
<dbReference type="Pfam" id="PF00732">
    <property type="entry name" value="GMC_oxred_N"/>
    <property type="match status" value="1"/>
</dbReference>
<dbReference type="InterPro" id="IPR007867">
    <property type="entry name" value="GMC_OxRtase_C"/>
</dbReference>
<dbReference type="SUPFAM" id="SSF54373">
    <property type="entry name" value="FAD-linked reductases, C-terminal domain"/>
    <property type="match status" value="1"/>
</dbReference>
<evidence type="ECO:0000313" key="8">
    <source>
        <dbReference type="Proteomes" id="UP001642540"/>
    </source>
</evidence>
<protein>
    <recommendedName>
        <fullName evidence="6">Glucose-methanol-choline oxidoreductase N-terminal domain-containing protein</fullName>
    </recommendedName>
</protein>
<keyword evidence="4" id="KW-0274">FAD</keyword>
<dbReference type="PANTHER" id="PTHR11552">
    <property type="entry name" value="GLUCOSE-METHANOL-CHOLINE GMC OXIDOREDUCTASE"/>
    <property type="match status" value="1"/>
</dbReference>
<sequence>MEPQPQIAVLQSVFSMLLYGAIGFLGPAVMMFHHMDAMQDQLTRGFESTEAFDFIVVGGGASGGVVANRLSEDFRVLLLEAGGDPHPLTQIPALSFLLLNRDGMDWNYRTVSQRKSCFAMPKQQCSWPRGKALGGSTNLAFMTYARGSPYDYDNWANRTGEPKWKYDNLLRYFKRSENYRVPEPWDNFTKEYHSTKGPMEVSLPAYTGLADQFVKAGKEKGFKIIDYNAPFHEGFAPFIYTQKRGRRMGTYQAFLEPIRDRKSLTVRKFAHVNKLLMRDDSDEVYGVEYTRHGQRRIARADKEVVLSAGALNSPKILMLSGIGPKEHLESFGIKVRKSLPVGKNLQDHVSTSLGPFLINKPISFNMDRDINTNTIADFVLDGRGPLTSTGMQATGFVSSSYAKKRGEAHWPDLQWTILGNSVYKNYGKDSEYALNVKEGYLQKYYRNAQGQDSFQIINVLNRPLSRGEVLLKSTDPKDPPLLDPKYFDKSDDVKVLVESQKRTLELVENSTAFKELGATLMPHSLPGCDSFKFKSDSYFECFARSLTLTMYHPAGTCQMGKNSSADSVVDPHLKVIGVKKLRVIDASIMPNIVASDINAACMMIGELGATFIKGDYLT</sequence>
<keyword evidence="5" id="KW-1133">Transmembrane helix</keyword>
<reference evidence="7 8" key="1">
    <citation type="submission" date="2024-08" db="EMBL/GenBank/DDBJ databases">
        <authorList>
            <person name="Cucini C."/>
            <person name="Frati F."/>
        </authorList>
    </citation>
    <scope>NUCLEOTIDE SEQUENCE [LARGE SCALE GENOMIC DNA]</scope>
</reference>
<accession>A0ABP1S6C0</accession>
<dbReference type="PANTHER" id="PTHR11552:SF147">
    <property type="entry name" value="CHOLINE DEHYDROGENASE, MITOCHONDRIAL"/>
    <property type="match status" value="1"/>
</dbReference>
<dbReference type="Proteomes" id="UP001642540">
    <property type="component" value="Unassembled WGS sequence"/>
</dbReference>
<dbReference type="PIRSF" id="PIRSF000137">
    <property type="entry name" value="Alcohol_oxidase"/>
    <property type="match status" value="1"/>
</dbReference>